<evidence type="ECO:0000313" key="2">
    <source>
        <dbReference type="Proteomes" id="UP000267223"/>
    </source>
</evidence>
<evidence type="ECO:0000313" key="1">
    <source>
        <dbReference type="EMBL" id="RNI31837.1"/>
    </source>
</evidence>
<dbReference type="EMBL" id="RJJR01000031">
    <property type="protein sequence ID" value="RNI31837.1"/>
    <property type="molecule type" value="Genomic_DNA"/>
</dbReference>
<name>A0A3M9N3F0_9BACT</name>
<gene>
    <name evidence="1" type="ORF">EFY79_20985</name>
</gene>
<accession>A0A3M9N3F0</accession>
<organism evidence="1 2">
    <name type="scientific">Hanamia caeni</name>
    <dbReference type="NCBI Taxonomy" id="2294116"/>
    <lineage>
        <taxon>Bacteria</taxon>
        <taxon>Pseudomonadati</taxon>
        <taxon>Bacteroidota</taxon>
        <taxon>Chitinophagia</taxon>
        <taxon>Chitinophagales</taxon>
        <taxon>Chitinophagaceae</taxon>
        <taxon>Hanamia</taxon>
    </lineage>
</organism>
<protein>
    <submittedName>
        <fullName evidence="1">Uncharacterized protein</fullName>
    </submittedName>
</protein>
<sequence length="94" mass="11671">MTRRSFRFYEATNCKKIFCKNRINNIIFNRFYNLRFKKTDEKFYRRKNLAVQFPHFIFLFLEHNLRKTYCFKSSLLPNNEDLLNPIIVIRKPVK</sequence>
<keyword evidence="2" id="KW-1185">Reference proteome</keyword>
<dbReference type="AlphaFoldDB" id="A0A3M9N3F0"/>
<proteinExistence type="predicted"/>
<reference evidence="1 2" key="1">
    <citation type="submission" date="2018-11" db="EMBL/GenBank/DDBJ databases">
        <title>Draft genome sequence of Ferruginibacter sp. BO-59.</title>
        <authorList>
            <person name="Im W.T."/>
        </authorList>
    </citation>
    <scope>NUCLEOTIDE SEQUENCE [LARGE SCALE GENOMIC DNA]</scope>
    <source>
        <strain evidence="1 2">BO-59</strain>
    </source>
</reference>
<dbReference type="Proteomes" id="UP000267223">
    <property type="component" value="Unassembled WGS sequence"/>
</dbReference>
<comment type="caution">
    <text evidence="1">The sequence shown here is derived from an EMBL/GenBank/DDBJ whole genome shotgun (WGS) entry which is preliminary data.</text>
</comment>